<dbReference type="Pfam" id="PF00501">
    <property type="entry name" value="AMP-binding"/>
    <property type="match status" value="1"/>
</dbReference>
<dbReference type="GO" id="GO:0005737">
    <property type="term" value="C:cytoplasm"/>
    <property type="evidence" value="ECO:0007669"/>
    <property type="project" value="TreeGrafter"/>
</dbReference>
<dbReference type="SMART" id="SM00823">
    <property type="entry name" value="PKS_PP"/>
    <property type="match status" value="1"/>
</dbReference>
<dbReference type="SUPFAM" id="SSF56801">
    <property type="entry name" value="Acetyl-CoA synthetase-like"/>
    <property type="match status" value="1"/>
</dbReference>
<dbReference type="Pfam" id="PF00550">
    <property type="entry name" value="PP-binding"/>
    <property type="match status" value="1"/>
</dbReference>
<dbReference type="Gene3D" id="3.40.50.12780">
    <property type="entry name" value="N-terminal domain of ligase-like"/>
    <property type="match status" value="1"/>
</dbReference>
<dbReference type="PROSITE" id="PS50075">
    <property type="entry name" value="CARRIER"/>
    <property type="match status" value="1"/>
</dbReference>
<dbReference type="GO" id="GO:0031177">
    <property type="term" value="F:phosphopantetheine binding"/>
    <property type="evidence" value="ECO:0007669"/>
    <property type="project" value="InterPro"/>
</dbReference>
<proteinExistence type="predicted"/>
<organism evidence="4 5">
    <name type="scientific">Amycolatopsis coloradensis</name>
    <dbReference type="NCBI Taxonomy" id="76021"/>
    <lineage>
        <taxon>Bacteria</taxon>
        <taxon>Bacillati</taxon>
        <taxon>Actinomycetota</taxon>
        <taxon>Actinomycetes</taxon>
        <taxon>Pseudonocardiales</taxon>
        <taxon>Pseudonocardiaceae</taxon>
        <taxon>Amycolatopsis</taxon>
    </lineage>
</organism>
<protein>
    <recommendedName>
        <fullName evidence="3">Carrier domain-containing protein</fullName>
    </recommendedName>
</protein>
<keyword evidence="5" id="KW-1185">Reference proteome</keyword>
<dbReference type="GO" id="GO:0044550">
    <property type="term" value="P:secondary metabolite biosynthetic process"/>
    <property type="evidence" value="ECO:0007669"/>
    <property type="project" value="TreeGrafter"/>
</dbReference>
<evidence type="ECO:0000259" key="3">
    <source>
        <dbReference type="PROSITE" id="PS50075"/>
    </source>
</evidence>
<reference evidence="4 5" key="1">
    <citation type="submission" date="2016-01" db="EMBL/GenBank/DDBJ databases">
        <title>Amycolatopsis coloradensis genome sequencing and assembly.</title>
        <authorList>
            <person name="Mayilraj S."/>
        </authorList>
    </citation>
    <scope>NUCLEOTIDE SEQUENCE [LARGE SCALE GENOMIC DNA]</scope>
    <source>
        <strain evidence="4 5">DSM 44225</strain>
    </source>
</reference>
<dbReference type="InterPro" id="IPR029058">
    <property type="entry name" value="AB_hydrolase_fold"/>
</dbReference>
<dbReference type="InterPro" id="IPR000873">
    <property type="entry name" value="AMP-dep_synth/lig_dom"/>
</dbReference>
<dbReference type="InterPro" id="IPR020806">
    <property type="entry name" value="PKS_PP-bd"/>
</dbReference>
<dbReference type="InterPro" id="IPR042099">
    <property type="entry name" value="ANL_N_sf"/>
</dbReference>
<dbReference type="GO" id="GO:0043041">
    <property type="term" value="P:amino acid activation for nonribosomal peptide biosynthetic process"/>
    <property type="evidence" value="ECO:0007669"/>
    <property type="project" value="TreeGrafter"/>
</dbReference>
<evidence type="ECO:0000256" key="2">
    <source>
        <dbReference type="ARBA" id="ARBA00022553"/>
    </source>
</evidence>
<name>A0A1R0KKC5_9PSEU</name>
<dbReference type="OrthoDB" id="3243414at2"/>
<dbReference type="InterPro" id="IPR045851">
    <property type="entry name" value="AMP-bd_C_sf"/>
</dbReference>
<keyword evidence="2" id="KW-0597">Phosphoprotein</keyword>
<dbReference type="PANTHER" id="PTHR45527:SF1">
    <property type="entry name" value="FATTY ACID SYNTHASE"/>
    <property type="match status" value="1"/>
</dbReference>
<dbReference type="SUPFAM" id="SSF47336">
    <property type="entry name" value="ACP-like"/>
    <property type="match status" value="1"/>
</dbReference>
<dbReference type="Gene3D" id="3.40.50.1820">
    <property type="entry name" value="alpha/beta hydrolase"/>
    <property type="match status" value="1"/>
</dbReference>
<comment type="caution">
    <text evidence="4">The sequence shown here is derived from an EMBL/GenBank/DDBJ whole genome shotgun (WGS) entry which is preliminary data.</text>
</comment>
<dbReference type="InterPro" id="IPR009081">
    <property type="entry name" value="PP-bd_ACP"/>
</dbReference>
<evidence type="ECO:0000256" key="1">
    <source>
        <dbReference type="ARBA" id="ARBA00022450"/>
    </source>
</evidence>
<dbReference type="RefSeq" id="WP_076164979.1">
    <property type="nucleotide sequence ID" value="NZ_JBEZVB010000052.1"/>
</dbReference>
<dbReference type="EMBL" id="MQUQ01000017">
    <property type="protein sequence ID" value="OLZ46566.1"/>
    <property type="molecule type" value="Genomic_DNA"/>
</dbReference>
<dbReference type="PANTHER" id="PTHR45527">
    <property type="entry name" value="NONRIBOSOMAL PEPTIDE SYNTHETASE"/>
    <property type="match status" value="1"/>
</dbReference>
<dbReference type="Gene3D" id="3.30.300.30">
    <property type="match status" value="1"/>
</dbReference>
<keyword evidence="1" id="KW-0596">Phosphopantetheine</keyword>
<sequence>MTSVVLPSPHTQMQWLFDHLSARSPGSGALVGVAYEWTASEIRAAMEACAAALWPSLAACPIGAPVVLRAPRSRPDAVVALLSIWRLGLVPVLSEADCTWTQDGTLVEPPILSPASPARTVQADETAEFEVLGQHWMLNGTPVSTPLPCARPGYVIGTSGTTGPSAPVLNHADGLQGTVTGLVERYHLSANSRALLFAPFGYDAALADLLPVLLAGGAAVCCDDGSWQRPSALATRIRSAGVTHAVVPPSVLRSVLPALEAADIRFKVLVSAGEPLEPALADRLTALAETVVNAYGPSEAAICATTFEVGPEVAKKIDHGAVPASVPVGQPLPGVAVQVIDDAGTQVGPGVVARVMVRGASVAHGYLDPVGGRARPERFQPQGPSSDLCPPQVLDTGDIGLLSGNGDLVLVGRSDDETKLHGRRIRLTAIEAALRTLPDVADAVVAVHEDLLHCLWVSAPSDTTDRGSAHGAIAHVGPPAQVGALPPPVPSIWHRVATLPTTASDKIDRAAVLSQIMALTGSHVSTVRPVTESSLWSDGDAVGAVVERLWRRHTSSPGELDEDFFAVGGDSLRAMELLDDIETETGRYIDLADFLEAPTMRHLVTLLHARELASSRPKSAGEEMR</sequence>
<accession>A0A1R0KKC5</accession>
<dbReference type="InterPro" id="IPR036736">
    <property type="entry name" value="ACP-like_sf"/>
</dbReference>
<evidence type="ECO:0000313" key="5">
    <source>
        <dbReference type="Proteomes" id="UP000187486"/>
    </source>
</evidence>
<evidence type="ECO:0000313" key="4">
    <source>
        <dbReference type="EMBL" id="OLZ46566.1"/>
    </source>
</evidence>
<dbReference type="PROSITE" id="PS00012">
    <property type="entry name" value="PHOSPHOPANTETHEINE"/>
    <property type="match status" value="1"/>
</dbReference>
<dbReference type="STRING" id="76021.BS329_30560"/>
<dbReference type="InterPro" id="IPR006162">
    <property type="entry name" value="Ppantetheine_attach_site"/>
</dbReference>
<gene>
    <name evidence="4" type="ORF">BS329_30560</name>
</gene>
<feature type="domain" description="Carrier" evidence="3">
    <location>
        <begin position="537"/>
        <end position="611"/>
    </location>
</feature>
<dbReference type="Proteomes" id="UP000187486">
    <property type="component" value="Unassembled WGS sequence"/>
</dbReference>
<dbReference type="AlphaFoldDB" id="A0A1R0KKC5"/>